<evidence type="ECO:0000259" key="2">
    <source>
        <dbReference type="PROSITE" id="PS00028"/>
    </source>
</evidence>
<keyword evidence="4" id="KW-1185">Reference proteome</keyword>
<organism evidence="3 4">
    <name type="scientific">Symbiodinium natans</name>
    <dbReference type="NCBI Taxonomy" id="878477"/>
    <lineage>
        <taxon>Eukaryota</taxon>
        <taxon>Sar</taxon>
        <taxon>Alveolata</taxon>
        <taxon>Dinophyceae</taxon>
        <taxon>Suessiales</taxon>
        <taxon>Symbiodiniaceae</taxon>
        <taxon>Symbiodinium</taxon>
    </lineage>
</organism>
<dbReference type="Proteomes" id="UP000604046">
    <property type="component" value="Unassembled WGS sequence"/>
</dbReference>
<dbReference type="SUPFAM" id="SSF56219">
    <property type="entry name" value="DNase I-like"/>
    <property type="match status" value="1"/>
</dbReference>
<sequence>EAAYPPLMCEAICDVVEASLVERGTKVGSSKPLAARAMKQQRGRLHPQIVFEYSHVVSYVLPCLPSLDGKQCLCQPVRAVARTLWRPFDTLVQLPDFLLKAIFEQLTFSPLELAKVRLQRLATWRQWAAELKLEEDLARAKMHPNVRKVLGLKRTVLLERVAESIGWPDRQLFEELRSGFRLVGNATQSNVFRPGVTVATLSEEELMERSQYLRPAILSRVAEEPEGPHSRQLIEITRKEATEKGWLDGPHSIQDIFADYPVWMPVRRFGVLQKEKLRPIDDFKENRVNEAHSCTERVVLQAMDHVLWSLSILARFCRDGGVVDFTLSTGERMTAPVHPQWKQSGANLRVTSLDLRSAYKQLPLHPKDYDKSVVCVKCPDSSAVECYSILGVSWAYFPIASHALSEASSLGACKGMLSLFGFQYAEEKLHAFATKADMLGVQLDVSDAPQGVIRVRNKDSRVCELQPVLDRVLAERSLVPAELPSFLGKLQYAGVAAFRVLRDRPLRGRPREIKASAPTRPLLVFTDGALEDPQKHGAAEASIGGVLVRPDSERSADVFGGPVPPDVLAHWRSDGKVHVVGLVELYGAVVALKHWLTDLSGRRVILFIDNWAAEDGDGTASEVPSPDARKMHLAEALAISAADILDDQETPAVEGYDALSDLLESAVVAESFTYWELAQAVHDVLLQQEGYNEEVMAASDGASSLSCSIWKGQAYQPRLSSVQIEISDDWGRGSTCVNGHWKSWGYGSGWAAAANTGEAATAPGGPPPPTPIAISSRTAVEQYRRTVGATGGPMLGGPLIPGHALPPHYNRAPETMGAGELVEELTWHLQGAGWTPAWCMSPEMRHRLQVVFAVLEARQIPPEDVAWRLITHIRGRHAVELQLPYAQRVAMHLMRSGGSFTSGSGPVTFSLPLLSVSMSFTTNWSACGMLKVSLDNVAPIWIPEVLTSLYLSHWCHAWARHLNLAVCSVSGEFVSHTDMQIGGTNAGWVGTPDFGWHGFYLPCPVTSSSKATGWTHTPRQRRRLSVFLPCFQLEPWRSVGKRGGNKMPIFAGCLDSLVFWSEIHTEGRTYSSSVHHGLFAARVSRKRAYKRAVHRATRDGGAMFMTYNVGGLATDAYDVFMAAMLQTPEEVRPHIVCLQETHWKHSSEYSTPGWHVITSSCPSEFRSGGLMVMISHVLLPAAQAHRLAYMEILVGRLLHVRIHLGETAVDVVNTYQSVSTGPKPVQHYEAKRAQMWRHLRVVLDRLPRRNPLILAGDMNTQCSAMQGQVGNVQAHVTRPLDDDADMLMDLIRDFDLCLLNSWVRMLMQEPDVHTRQAWTSFHGVRGASITPSWLIFALSGAVERFQNLFDQKLEQAEAWRLTKLQEAEEASQKGEDGALLDHHGEMQLLQDHCCTLFSSATADGQEYDLTGLAKHVTEESLLANMKRLPLRKVAPPGHVPAVAWKMTGRLGCQAIEALVHQLTSVVPKPWKDAWLAFIPKIATPKVPRDLRPIGLQDIDGKCVLGAVRDAVMPFIMKYVEAWPQFAYVGQRSTSQAINRALCHCDFVRSSLQGGKLSLYDRRKGCVPARSVLGGIQVSVDMSQAFDRLDRTLLQAAMCDAHIPSELQAAIMAWHQDMEYHLRHADLQGSVDSTVGVRQGCKIAPILWVLYTCYFFRTASDFLPQEWLQSSCTFFADELHFCDVIAQAADLDSFLQKAYEKATVLHRLEQSKAAYHRLRLYDRLRIPTELTHLRGIQAKQLPEAQHRQVQRGSFCLEQMDWLLKVTAAYEQLQEPLPPNASTVPDSASASTAALIPLPLAVRGQACPVCGLYFKDVTGVKIHMTRKHPASQVVTRPLYEQSRCGVDGMPTCAACRRPFSSWGALKQHVLGGHCRLPLLEQTPSDNLSLRQHPLVIATVRAQGWQGLLDLRLVRERVLHFCPLCNQWCVNASGVKEMEAFFGSFRQGTAPMEDSENPFKRRRETEEEESRAWSSQKPKGKGKGKGRGKNGGRREQAKDRWTLPEDNSWRGHYEKDLMTQMARLILRHEDQLSLQRQDSVLHLWLRNTGEESIVGMLWEVSKKWKKMRDTTPAQLQASLRATMMAGMLKALKDRLHQVSTDEKLLENAKKVQLLDAQGHWVYQVWDHELEKLQVDASRTPLKTEEIHQLLAVCEKANESPVLYRFHAKAEYSFSEFVHFEIEVGHRGQEAADLYRSLKVLCQCSVLQIIGARLRKDKPGRSATAQRIQEWRLIQGEWARCGSHHFGAMQVLFQVHMPGVRCFDGSWQRRSATGGKMQICGTRSTSHGIGLRVPADITAVDVQQCLEAWAFSDEFCGLLDPPSVLSLYLLPARQPDTDRDLSQRSDAVALSPDVPNSACCLRASSPCITWDWDSILVPTFADVSSLDIAYTSYSVQAVGMHLGGASGASLGKYCTILRHRDDLLLAKEAHTPYACTLQHGHQRGKDNFAASRKSKNWPALDVLIKGASAVPMWRELLLLLEDPLECEPAFLWVARVPSKSNIADGPSRGTLAELEGWRVNVEALTCPMTGQQLQSFFD</sequence>
<gene>
    <name evidence="3" type="ORF">SNAT2548_LOCUS20414</name>
</gene>
<dbReference type="GO" id="GO:0003824">
    <property type="term" value="F:catalytic activity"/>
    <property type="evidence" value="ECO:0007669"/>
    <property type="project" value="InterPro"/>
</dbReference>
<feature type="region of interest" description="Disordered" evidence="1">
    <location>
        <begin position="1949"/>
        <end position="2003"/>
    </location>
</feature>
<feature type="compositionally biased region" description="Basic residues" evidence="1">
    <location>
        <begin position="1975"/>
        <end position="1988"/>
    </location>
</feature>
<evidence type="ECO:0000313" key="4">
    <source>
        <dbReference type="Proteomes" id="UP000604046"/>
    </source>
</evidence>
<dbReference type="InterPro" id="IPR036691">
    <property type="entry name" value="Endo/exonu/phosph_ase_sf"/>
</dbReference>
<evidence type="ECO:0000256" key="1">
    <source>
        <dbReference type="SAM" id="MobiDB-lite"/>
    </source>
</evidence>
<comment type="caution">
    <text evidence="3">The sequence shown here is derived from an EMBL/GenBank/DDBJ whole genome shotgun (WGS) entry which is preliminary data.</text>
</comment>
<dbReference type="EMBL" id="CAJNDS010002208">
    <property type="protein sequence ID" value="CAE7373612.1"/>
    <property type="molecule type" value="Genomic_DNA"/>
</dbReference>
<reference evidence="3" key="1">
    <citation type="submission" date="2021-02" db="EMBL/GenBank/DDBJ databases">
        <authorList>
            <person name="Dougan E. K."/>
            <person name="Rhodes N."/>
            <person name="Thang M."/>
            <person name="Chan C."/>
        </authorList>
    </citation>
    <scope>NUCLEOTIDE SEQUENCE</scope>
</reference>
<feature type="compositionally biased region" description="Basic and acidic residues" evidence="1">
    <location>
        <begin position="1989"/>
        <end position="2003"/>
    </location>
</feature>
<dbReference type="PROSITE" id="PS00028">
    <property type="entry name" value="ZINC_FINGER_C2H2_1"/>
    <property type="match status" value="2"/>
</dbReference>
<dbReference type="InterPro" id="IPR005135">
    <property type="entry name" value="Endo/exonuclease/phosphatase"/>
</dbReference>
<evidence type="ECO:0000313" key="3">
    <source>
        <dbReference type="EMBL" id="CAE7373612.1"/>
    </source>
</evidence>
<dbReference type="InterPro" id="IPR013087">
    <property type="entry name" value="Znf_C2H2_type"/>
</dbReference>
<accession>A0A812PSA9</accession>
<dbReference type="Pfam" id="PF03372">
    <property type="entry name" value="Exo_endo_phos"/>
    <property type="match status" value="1"/>
</dbReference>
<dbReference type="SMART" id="SM00355">
    <property type="entry name" value="ZnF_C2H2"/>
    <property type="match status" value="2"/>
</dbReference>
<name>A0A812PSA9_9DINO</name>
<dbReference type="Gene3D" id="3.60.10.10">
    <property type="entry name" value="Endonuclease/exonuclease/phosphatase"/>
    <property type="match status" value="1"/>
</dbReference>
<proteinExistence type="predicted"/>
<feature type="domain" description="C2H2-type" evidence="2">
    <location>
        <begin position="1850"/>
        <end position="1871"/>
    </location>
</feature>
<dbReference type="PANTHER" id="PTHR19446">
    <property type="entry name" value="REVERSE TRANSCRIPTASES"/>
    <property type="match status" value="1"/>
</dbReference>
<feature type="domain" description="C2H2-type" evidence="2">
    <location>
        <begin position="1805"/>
        <end position="1826"/>
    </location>
</feature>
<feature type="non-terminal residue" evidence="3">
    <location>
        <position position="2534"/>
    </location>
</feature>
<protein>
    <recommendedName>
        <fullName evidence="2">C2H2-type domain-containing protein</fullName>
    </recommendedName>
</protein>